<evidence type="ECO:0000313" key="1">
    <source>
        <dbReference type="EMBL" id="UQN30562.1"/>
    </source>
</evidence>
<evidence type="ECO:0008006" key="3">
    <source>
        <dbReference type="Google" id="ProtNLM"/>
    </source>
</evidence>
<organism evidence="1 2">
    <name type="scientific">Brachybacterium kimchii</name>
    <dbReference type="NCBI Taxonomy" id="2942909"/>
    <lineage>
        <taxon>Bacteria</taxon>
        <taxon>Bacillati</taxon>
        <taxon>Actinomycetota</taxon>
        <taxon>Actinomycetes</taxon>
        <taxon>Micrococcales</taxon>
        <taxon>Dermabacteraceae</taxon>
        <taxon>Brachybacterium</taxon>
    </lineage>
</organism>
<accession>A0ABY4N9T2</accession>
<dbReference type="Proteomes" id="UP001055868">
    <property type="component" value="Chromosome"/>
</dbReference>
<proteinExistence type="predicted"/>
<reference evidence="1" key="1">
    <citation type="submission" date="2022-05" db="EMBL/GenBank/DDBJ databases">
        <title>Genomic analysis of Brachybacterium sp. CBA3104.</title>
        <authorList>
            <person name="Roh S.W."/>
            <person name="Kim Y.B."/>
            <person name="Kim Y."/>
        </authorList>
    </citation>
    <scope>NUCLEOTIDE SEQUENCE</scope>
    <source>
        <strain evidence="1">CBA3104</strain>
    </source>
</reference>
<evidence type="ECO:0000313" key="2">
    <source>
        <dbReference type="Proteomes" id="UP001055868"/>
    </source>
</evidence>
<keyword evidence="2" id="KW-1185">Reference proteome</keyword>
<sequence>MATIPGNPHAADAEGSVKILRAWMDREGDTNTAALAVAIEAQAQATLALAYEQRTANLIAAATATYADGTAMFPELIHAKHGETIKRLAEETTR</sequence>
<dbReference type="EMBL" id="CP097218">
    <property type="protein sequence ID" value="UQN30562.1"/>
    <property type="molecule type" value="Genomic_DNA"/>
</dbReference>
<dbReference type="RefSeq" id="WP_239203745.1">
    <property type="nucleotide sequence ID" value="NZ_CP097218.1"/>
</dbReference>
<name>A0ABY4N9T2_9MICO</name>
<gene>
    <name evidence="1" type="ORF">M4486_04415</name>
</gene>
<protein>
    <recommendedName>
        <fullName evidence="3">DUF222 domain-containing protein</fullName>
    </recommendedName>
</protein>